<proteinExistence type="predicted"/>
<comment type="caution">
    <text evidence="1">The sequence shown here is derived from an EMBL/GenBank/DDBJ whole genome shotgun (WGS) entry which is preliminary data.</text>
</comment>
<gene>
    <name evidence="1" type="ORF">SAY86_027232</name>
</gene>
<dbReference type="AlphaFoldDB" id="A0AAN7QIM5"/>
<protein>
    <submittedName>
        <fullName evidence="1">Uncharacterized protein</fullName>
    </submittedName>
</protein>
<evidence type="ECO:0000313" key="2">
    <source>
        <dbReference type="Proteomes" id="UP001346149"/>
    </source>
</evidence>
<dbReference type="Proteomes" id="UP001346149">
    <property type="component" value="Unassembled WGS sequence"/>
</dbReference>
<organism evidence="1 2">
    <name type="scientific">Trapa natans</name>
    <name type="common">Water chestnut</name>
    <dbReference type="NCBI Taxonomy" id="22666"/>
    <lineage>
        <taxon>Eukaryota</taxon>
        <taxon>Viridiplantae</taxon>
        <taxon>Streptophyta</taxon>
        <taxon>Embryophyta</taxon>
        <taxon>Tracheophyta</taxon>
        <taxon>Spermatophyta</taxon>
        <taxon>Magnoliopsida</taxon>
        <taxon>eudicotyledons</taxon>
        <taxon>Gunneridae</taxon>
        <taxon>Pentapetalae</taxon>
        <taxon>rosids</taxon>
        <taxon>malvids</taxon>
        <taxon>Myrtales</taxon>
        <taxon>Lythraceae</taxon>
        <taxon>Trapa</taxon>
    </lineage>
</organism>
<accession>A0AAN7QIM5</accession>
<sequence>MEVGKVAKGTHSLHYHARVHHGRDCRNHGRAYHDDLPAHPFVEAIGHEECMKLEH</sequence>
<evidence type="ECO:0000313" key="1">
    <source>
        <dbReference type="EMBL" id="KAK4769082.1"/>
    </source>
</evidence>
<name>A0AAN7QIM5_TRANT</name>
<keyword evidence="2" id="KW-1185">Reference proteome</keyword>
<reference evidence="1 2" key="1">
    <citation type="journal article" date="2023" name="Hortic Res">
        <title>Pangenome of water caltrop reveals structural variations and asymmetric subgenome divergence after allopolyploidization.</title>
        <authorList>
            <person name="Zhang X."/>
            <person name="Chen Y."/>
            <person name="Wang L."/>
            <person name="Yuan Y."/>
            <person name="Fang M."/>
            <person name="Shi L."/>
            <person name="Lu R."/>
            <person name="Comes H.P."/>
            <person name="Ma Y."/>
            <person name="Chen Y."/>
            <person name="Huang G."/>
            <person name="Zhou Y."/>
            <person name="Zheng Z."/>
            <person name="Qiu Y."/>
        </authorList>
    </citation>
    <scope>NUCLEOTIDE SEQUENCE [LARGE SCALE GENOMIC DNA]</scope>
    <source>
        <strain evidence="1">F231</strain>
    </source>
</reference>
<dbReference type="EMBL" id="JAXQNO010000021">
    <property type="protein sequence ID" value="KAK4769082.1"/>
    <property type="molecule type" value="Genomic_DNA"/>
</dbReference>